<feature type="transmembrane region" description="Helical" evidence="1">
    <location>
        <begin position="21"/>
        <end position="37"/>
    </location>
</feature>
<feature type="transmembrane region" description="Helical" evidence="1">
    <location>
        <begin position="174"/>
        <end position="195"/>
    </location>
</feature>
<feature type="transmembrane region" description="Helical" evidence="1">
    <location>
        <begin position="207"/>
        <end position="230"/>
    </location>
</feature>
<evidence type="ECO:0000313" key="3">
    <source>
        <dbReference type="Proteomes" id="UP000235122"/>
    </source>
</evidence>
<proteinExistence type="predicted"/>
<dbReference type="STRING" id="33007.HMPREF3198_00243"/>
<dbReference type="Pfam" id="PF14256">
    <property type="entry name" value="YwiC"/>
    <property type="match status" value="1"/>
</dbReference>
<dbReference type="RefSeq" id="WP_024331802.1">
    <property type="nucleotide sequence ID" value="NZ_JASOXK010000005.1"/>
</dbReference>
<evidence type="ECO:0000313" key="2">
    <source>
        <dbReference type="EMBL" id="PKY72317.1"/>
    </source>
</evidence>
<organism evidence="2 3">
    <name type="scientific">Winkia neuii</name>
    <dbReference type="NCBI Taxonomy" id="33007"/>
    <lineage>
        <taxon>Bacteria</taxon>
        <taxon>Bacillati</taxon>
        <taxon>Actinomycetota</taxon>
        <taxon>Actinomycetes</taxon>
        <taxon>Actinomycetales</taxon>
        <taxon>Actinomycetaceae</taxon>
        <taxon>Winkia</taxon>
    </lineage>
</organism>
<dbReference type="InterPro" id="IPR025576">
    <property type="entry name" value="YwiC"/>
</dbReference>
<keyword evidence="1" id="KW-1133">Transmembrane helix</keyword>
<accession>A0A2I1IMH8</accession>
<reference evidence="2 3" key="1">
    <citation type="submission" date="2017-12" db="EMBL/GenBank/DDBJ databases">
        <title>Phylogenetic diversity of female urinary microbiome.</title>
        <authorList>
            <person name="Thomas-White K."/>
            <person name="Wolfe A.J."/>
        </authorList>
    </citation>
    <scope>NUCLEOTIDE SEQUENCE [LARGE SCALE GENOMIC DNA]</scope>
    <source>
        <strain evidence="2 3">UMB0402</strain>
    </source>
</reference>
<feature type="transmembrane region" description="Helical" evidence="1">
    <location>
        <begin position="76"/>
        <end position="93"/>
    </location>
</feature>
<gene>
    <name evidence="2" type="ORF">CYJ19_05555</name>
</gene>
<comment type="caution">
    <text evidence="2">The sequence shown here is derived from an EMBL/GenBank/DDBJ whole genome shotgun (WGS) entry which is preliminary data.</text>
</comment>
<keyword evidence="1" id="KW-0812">Transmembrane</keyword>
<keyword evidence="1" id="KW-0472">Membrane</keyword>
<dbReference type="Proteomes" id="UP000235122">
    <property type="component" value="Unassembled WGS sequence"/>
</dbReference>
<feature type="transmembrane region" description="Helical" evidence="1">
    <location>
        <begin position="236"/>
        <end position="256"/>
    </location>
</feature>
<feature type="transmembrane region" description="Helical" evidence="1">
    <location>
        <begin position="43"/>
        <end position="64"/>
    </location>
</feature>
<name>A0A2I1IMH8_9ACTO</name>
<dbReference type="AlphaFoldDB" id="A0A2I1IMH8"/>
<feature type="transmembrane region" description="Helical" evidence="1">
    <location>
        <begin position="99"/>
        <end position="116"/>
    </location>
</feature>
<feature type="transmembrane region" description="Helical" evidence="1">
    <location>
        <begin position="265"/>
        <end position="283"/>
    </location>
</feature>
<feature type="transmembrane region" description="Helical" evidence="1">
    <location>
        <begin position="128"/>
        <end position="154"/>
    </location>
</feature>
<dbReference type="EMBL" id="PKKO01000003">
    <property type="protein sequence ID" value="PKY72317.1"/>
    <property type="molecule type" value="Genomic_DNA"/>
</dbReference>
<keyword evidence="3" id="KW-1185">Reference proteome</keyword>
<sequence>MTADKKAKALSKQGWVPNQHGAWAMVILPFWIGALQGEWDLHIAFLVFAVWFFGYFTFFACSLWLKSKGRRGRAPALTYGAITALAGLVAVIARPWLLAWAVPFVPLTALALDRTVHHAERSLIARSATILAAGMMTLVGYACTTGVQTIAGLFKTGQIGPQSATNEAESLTGWPWVFFMACVLTVYFWLSVPYVKSLVRNRGSLAMTAFSISSHVIACIGITVAVYNTWLHPVNALIWWIFLAGKSVAAPAYCAITGKRIRPKVIGYTEVAISLAVIVSLLIS</sequence>
<protein>
    <recommendedName>
        <fullName evidence="4">YwiC-like family protein</fullName>
    </recommendedName>
</protein>
<evidence type="ECO:0008006" key="4">
    <source>
        <dbReference type="Google" id="ProtNLM"/>
    </source>
</evidence>
<evidence type="ECO:0000256" key="1">
    <source>
        <dbReference type="SAM" id="Phobius"/>
    </source>
</evidence>